<evidence type="ECO:0000256" key="1">
    <source>
        <dbReference type="SAM" id="Phobius"/>
    </source>
</evidence>
<reference evidence="2" key="1">
    <citation type="submission" date="2023-11" db="EMBL/GenBank/DDBJ databases">
        <title>The genome sequences of three competitors of mushroom-forming fungi.</title>
        <authorList>
            <person name="Beijen E."/>
            <person name="Ohm R.A."/>
        </authorList>
    </citation>
    <scope>NUCLEOTIDE SEQUENCE</scope>
    <source>
        <strain evidence="2">CBS 100526</strain>
    </source>
</reference>
<accession>A0AAE1LZM3</accession>
<gene>
    <name evidence="2" type="ORF">Triagg1_10536</name>
</gene>
<evidence type="ECO:0000313" key="2">
    <source>
        <dbReference type="EMBL" id="KAK4060844.1"/>
    </source>
</evidence>
<dbReference type="EMBL" id="JAWRVG010000076">
    <property type="protein sequence ID" value="KAK4060844.1"/>
    <property type="molecule type" value="Genomic_DNA"/>
</dbReference>
<protein>
    <submittedName>
        <fullName evidence="2">Uncharacterized protein</fullName>
    </submittedName>
</protein>
<dbReference type="GeneID" id="87914523"/>
<evidence type="ECO:0000313" key="3">
    <source>
        <dbReference type="Proteomes" id="UP001273209"/>
    </source>
</evidence>
<keyword evidence="3" id="KW-1185">Reference proteome</keyword>
<keyword evidence="1" id="KW-0472">Membrane</keyword>
<proteinExistence type="predicted"/>
<dbReference type="RefSeq" id="XP_062750487.1">
    <property type="nucleotide sequence ID" value="XM_062894618.1"/>
</dbReference>
<dbReference type="AlphaFoldDB" id="A0AAE1LZM3"/>
<comment type="caution">
    <text evidence="2">The sequence shown here is derived from an EMBL/GenBank/DDBJ whole genome shotgun (WGS) entry which is preliminary data.</text>
</comment>
<keyword evidence="1" id="KW-0812">Transmembrane</keyword>
<name>A0AAE1LZM3_9HYPO</name>
<feature type="transmembrane region" description="Helical" evidence="1">
    <location>
        <begin position="467"/>
        <end position="489"/>
    </location>
</feature>
<sequence>MSWIDQKAELDQDDKALLTFSVTENQLFRIRKHEEDNDDCLRIGEGHCIQLLQPRDEIEWDRWIGSEDVPITSPYLADEDDGSKKQSTEVSSVYTCRTAETWENDMALSVTFFPDTLTTNAIWFGCNFEEQSIYNHILSDSEMITGKLRKFDGKVFHPMMLPTIFAEFERERQVNLVRKSNSQFMQRMMDIESRNDAFYGLRQTDRDIRQSMEKGSPPDSSSPSGTGSFFNGMKGRLKSFLSGKNIYTSLRLETLRPEDKKDDETCTMLWIKISYLKNGMESWKTQLRKMINHVQELEAADFGMNRNIPTEVWDKRRDELKECGHRIRERLRDLVDEYDHFIRECDHVTAGMSLASQMVIVSPYHYGAKAYFQQDLNQIGRKDARINEIISRSNLAVAEMTQRDGSLMKSIATLGMIYLPATFVCVCHPEDFLDLALLTVNIQSFFSMGFFEWRGKSKSTTTVSPDLWIFGVAVAAFSLLTLAMFLFCTSSRRTKSKDKLHIV</sequence>
<keyword evidence="1" id="KW-1133">Transmembrane helix</keyword>
<organism evidence="2 3">
    <name type="scientific">Trichoderma aggressivum f. europaeum</name>
    <dbReference type="NCBI Taxonomy" id="173218"/>
    <lineage>
        <taxon>Eukaryota</taxon>
        <taxon>Fungi</taxon>
        <taxon>Dikarya</taxon>
        <taxon>Ascomycota</taxon>
        <taxon>Pezizomycotina</taxon>
        <taxon>Sordariomycetes</taxon>
        <taxon>Hypocreomycetidae</taxon>
        <taxon>Hypocreales</taxon>
        <taxon>Hypocreaceae</taxon>
        <taxon>Trichoderma</taxon>
    </lineage>
</organism>
<dbReference type="Proteomes" id="UP001273209">
    <property type="component" value="Unassembled WGS sequence"/>
</dbReference>